<dbReference type="OrthoDB" id="9915337at2"/>
<evidence type="ECO:0000313" key="2">
    <source>
        <dbReference type="Proteomes" id="UP000198379"/>
    </source>
</evidence>
<proteinExistence type="predicted"/>
<protein>
    <submittedName>
        <fullName evidence="1">Uncharacterized protein</fullName>
    </submittedName>
</protein>
<dbReference type="RefSeq" id="WP_089373461.1">
    <property type="nucleotide sequence ID" value="NZ_BMEP01000009.1"/>
</dbReference>
<organism evidence="1 2">
    <name type="scientific">Dokdonia pacifica</name>
    <dbReference type="NCBI Taxonomy" id="1627892"/>
    <lineage>
        <taxon>Bacteria</taxon>
        <taxon>Pseudomonadati</taxon>
        <taxon>Bacteroidota</taxon>
        <taxon>Flavobacteriia</taxon>
        <taxon>Flavobacteriales</taxon>
        <taxon>Flavobacteriaceae</taxon>
        <taxon>Dokdonia</taxon>
    </lineage>
</organism>
<reference evidence="1 2" key="1">
    <citation type="submission" date="2017-06" db="EMBL/GenBank/DDBJ databases">
        <authorList>
            <person name="Kim H.J."/>
            <person name="Triplett B.A."/>
        </authorList>
    </citation>
    <scope>NUCLEOTIDE SEQUENCE [LARGE SCALE GENOMIC DNA]</scope>
    <source>
        <strain evidence="1 2">DSM 25597</strain>
    </source>
</reference>
<accession>A0A239CV27</accession>
<dbReference type="EMBL" id="FZNY01000008">
    <property type="protein sequence ID" value="SNS23511.1"/>
    <property type="molecule type" value="Genomic_DNA"/>
</dbReference>
<dbReference type="AlphaFoldDB" id="A0A239CV27"/>
<name>A0A239CV27_9FLAO</name>
<gene>
    <name evidence="1" type="ORF">SAMN06265376_108186</name>
</gene>
<sequence length="156" mass="18977">MKLFIFCLCIFISVGEMRSQDIDLYKNYEFQEFLKTKTVDSGYQYIKTIYRKILTEYPYFENQGDIHIKVLLINDGDQEGIEIIPIDETNNFRKDIIRTLKIANENLVQNDNEKYITEFNITYDYEPHIEDWSWKKELPKIRLQLFKYKKREVILH</sequence>
<keyword evidence="2" id="KW-1185">Reference proteome</keyword>
<evidence type="ECO:0000313" key="1">
    <source>
        <dbReference type="EMBL" id="SNS23511.1"/>
    </source>
</evidence>
<dbReference type="Proteomes" id="UP000198379">
    <property type="component" value="Unassembled WGS sequence"/>
</dbReference>